<dbReference type="Gene3D" id="1.20.120.560">
    <property type="entry name" value="alix/aip1 in complex with the ypdl late domain"/>
    <property type="match status" value="1"/>
</dbReference>
<dbReference type="AlphaFoldDB" id="A0A7R9GHK9"/>
<dbReference type="SMART" id="SM01041">
    <property type="entry name" value="BRO1"/>
    <property type="match status" value="1"/>
</dbReference>
<dbReference type="EMBL" id="OA884799">
    <property type="protein sequence ID" value="CAD7281313.1"/>
    <property type="molecule type" value="Genomic_DNA"/>
</dbReference>
<feature type="compositionally biased region" description="Pro residues" evidence="2">
    <location>
        <begin position="847"/>
        <end position="864"/>
    </location>
</feature>
<dbReference type="Pfam" id="PF03097">
    <property type="entry name" value="BRO1"/>
    <property type="match status" value="1"/>
</dbReference>
<dbReference type="InterPro" id="IPR025304">
    <property type="entry name" value="ALIX_V_dom"/>
</dbReference>
<dbReference type="GO" id="GO:0000281">
    <property type="term" value="P:mitotic cytokinesis"/>
    <property type="evidence" value="ECO:0007669"/>
    <property type="project" value="TreeGrafter"/>
</dbReference>
<proteinExistence type="predicted"/>
<gene>
    <name evidence="4" type="ORF">NMOB1V02_LOCUS8961</name>
</gene>
<name>A0A7R9GHK9_9CRUS</name>
<dbReference type="Pfam" id="PF13949">
    <property type="entry name" value="ALIX_LYPXL_bnd"/>
    <property type="match status" value="1"/>
</dbReference>
<keyword evidence="5" id="KW-1185">Reference proteome</keyword>
<evidence type="ECO:0000313" key="5">
    <source>
        <dbReference type="Proteomes" id="UP000678499"/>
    </source>
</evidence>
<dbReference type="Proteomes" id="UP000678499">
    <property type="component" value="Unassembled WGS sequence"/>
</dbReference>
<evidence type="ECO:0000256" key="1">
    <source>
        <dbReference type="SAM" id="Coils"/>
    </source>
</evidence>
<dbReference type="EMBL" id="CAJPEX010002762">
    <property type="protein sequence ID" value="CAG0921465.1"/>
    <property type="molecule type" value="Genomic_DNA"/>
</dbReference>
<accession>A0A7R9GHK9</accession>
<organism evidence="4">
    <name type="scientific">Notodromas monacha</name>
    <dbReference type="NCBI Taxonomy" id="399045"/>
    <lineage>
        <taxon>Eukaryota</taxon>
        <taxon>Metazoa</taxon>
        <taxon>Ecdysozoa</taxon>
        <taxon>Arthropoda</taxon>
        <taxon>Crustacea</taxon>
        <taxon>Oligostraca</taxon>
        <taxon>Ostracoda</taxon>
        <taxon>Podocopa</taxon>
        <taxon>Podocopida</taxon>
        <taxon>Cypridocopina</taxon>
        <taxon>Cypridoidea</taxon>
        <taxon>Cyprididae</taxon>
        <taxon>Notodromas</taxon>
    </lineage>
</organism>
<feature type="compositionally biased region" description="Low complexity" evidence="2">
    <location>
        <begin position="837"/>
        <end position="846"/>
    </location>
</feature>
<dbReference type="CDD" id="cd09240">
    <property type="entry name" value="BRO1_Alix"/>
    <property type="match status" value="1"/>
</dbReference>
<feature type="region of interest" description="Disordered" evidence="2">
    <location>
        <begin position="728"/>
        <end position="777"/>
    </location>
</feature>
<dbReference type="InterPro" id="IPR038499">
    <property type="entry name" value="BRO1_sf"/>
</dbReference>
<evidence type="ECO:0000256" key="2">
    <source>
        <dbReference type="SAM" id="MobiDB-lite"/>
    </source>
</evidence>
<sequence length="864" mass="96027">MTSTVSLLGIPLKKSGEVDLVKPFRHAIASSSIGLGAGEIDKHRESVSDFNKLRNNACSRPLDKHEAALDTLYRYHDQLSSLEKKVPPGEIQVPFKWKDAFDKGSLFGGSKSLTISSLTFEKACVLFNMAALQSQIASVQNFDHDESLKLAAKLFQQNRVKSFGFSSGVLGHLKGIVLSCVNQEPTPDLNPETLHALSALMLAQAQEVFVVKAIRDKMKDATVAKLSAQCSELYTEASRLMSAERLKQLWDREWLPIVNGKQEAYKAIAEFFQASVCEANKRVGERISRLQHAADVMKTAASKSGTFFPAFLSEYTGRIQHALEATKKENDFIFHDRVPDIRNCEPIAKVALAKSLPYQDRYGQSRDLFEDLVPLEVSQALAVADSRRMELVNSEVARLRDASQLLNGLLASMNLPAALEDPGKAGGLPPSLRDKAEKVKAEGGIESLLAMLQNLPELLQRNREVLDVTERDLNEERDSDTQLRSQFKDKWRRTESEKLTASFRQNAKRYKTIIENAMLADSTVRERFNTHERVIRMLSEKSEEELLAALPSGKGGNRDSPAANRLKTLMRKVDDLKREREELEGLFKSTDADLKSALCAMLARDGRVDEPAVSKQVLDAAYGDAVARVATNLEQQEKLVAEVQEANGDFTRDQSGDGDAREQMMKDLAAAYDAFTVLKNDLKEGTNFYNDLTQILVNFQNKVTDYCFARKTEKDELMKDLTSALASAKLDSAPNQPRHFGAAEGKKEPPPRPPPPAAGAPPAAVPQSTANAPPYSAVPYNPQMMQPHAAMPYPVQPQGMPLPYSYPQQPYPTYMPQMPSGYNPYGYMQQPPPPQGAQPQQNYAYPSYPPQQAPYHPNPHYPQQ</sequence>
<dbReference type="PANTHER" id="PTHR23030">
    <property type="entry name" value="PCD6 INTERACTING PROTEIN-RELATED"/>
    <property type="match status" value="1"/>
</dbReference>
<keyword evidence="1" id="KW-0175">Coiled coil</keyword>
<feature type="domain" description="BRO1" evidence="3">
    <location>
        <begin position="6"/>
        <end position="410"/>
    </location>
</feature>
<protein>
    <recommendedName>
        <fullName evidence="3">BRO1 domain-containing protein</fullName>
    </recommendedName>
</protein>
<dbReference type="OrthoDB" id="2141925at2759"/>
<evidence type="ECO:0000259" key="3">
    <source>
        <dbReference type="PROSITE" id="PS51180"/>
    </source>
</evidence>
<dbReference type="PANTHER" id="PTHR23030:SF39">
    <property type="entry name" value="PROGRAMMED CELL DEATH 6-INTERACTING PROTEIN"/>
    <property type="match status" value="1"/>
</dbReference>
<dbReference type="GO" id="GO:0005768">
    <property type="term" value="C:endosome"/>
    <property type="evidence" value="ECO:0007669"/>
    <property type="project" value="TreeGrafter"/>
</dbReference>
<dbReference type="Gene3D" id="1.20.140.50">
    <property type="entry name" value="alix/aip1 like domains"/>
    <property type="match status" value="1"/>
</dbReference>
<feature type="compositionally biased region" description="Low complexity" evidence="2">
    <location>
        <begin position="815"/>
        <end position="829"/>
    </location>
</feature>
<evidence type="ECO:0000313" key="4">
    <source>
        <dbReference type="EMBL" id="CAD7281313.1"/>
    </source>
</evidence>
<reference evidence="4" key="1">
    <citation type="submission" date="2020-11" db="EMBL/GenBank/DDBJ databases">
        <authorList>
            <person name="Tran Van P."/>
        </authorList>
    </citation>
    <scope>NUCLEOTIDE SEQUENCE</scope>
</reference>
<dbReference type="InterPro" id="IPR004328">
    <property type="entry name" value="BRO1_dom"/>
</dbReference>
<feature type="region of interest" description="Disordered" evidence="2">
    <location>
        <begin position="815"/>
        <end position="864"/>
    </location>
</feature>
<feature type="coiled-coil region" evidence="1">
    <location>
        <begin position="566"/>
        <end position="593"/>
    </location>
</feature>
<dbReference type="Gene3D" id="1.25.40.280">
    <property type="entry name" value="alix/aip1 like domains"/>
    <property type="match status" value="1"/>
</dbReference>
<dbReference type="PROSITE" id="PS51180">
    <property type="entry name" value="BRO1"/>
    <property type="match status" value="1"/>
</dbReference>